<dbReference type="OrthoDB" id="9810980at2"/>
<dbReference type="PANTHER" id="PTHR30386:SF17">
    <property type="entry name" value="ALKALINE PROTEASE SECRETION PROTEIN APRE"/>
    <property type="match status" value="1"/>
</dbReference>
<evidence type="ECO:0000313" key="15">
    <source>
        <dbReference type="Proteomes" id="UP000199167"/>
    </source>
</evidence>
<keyword evidence="4 9" id="KW-1003">Cell membrane</keyword>
<dbReference type="AlphaFoldDB" id="A0A1I0RLR1"/>
<dbReference type="PRINTS" id="PR01490">
    <property type="entry name" value="RTXTOXIND"/>
</dbReference>
<dbReference type="InterPro" id="IPR058781">
    <property type="entry name" value="HH_AprE-like"/>
</dbReference>
<feature type="region of interest" description="Disordered" evidence="11">
    <location>
        <begin position="1"/>
        <end position="21"/>
    </location>
</feature>
<evidence type="ECO:0000256" key="5">
    <source>
        <dbReference type="ARBA" id="ARBA00022519"/>
    </source>
</evidence>
<dbReference type="CDD" id="cd12797">
    <property type="entry name" value="M23_peptidase"/>
    <property type="match status" value="1"/>
</dbReference>
<evidence type="ECO:0000256" key="10">
    <source>
        <dbReference type="SAM" id="Coils"/>
    </source>
</evidence>
<evidence type="ECO:0000256" key="9">
    <source>
        <dbReference type="RuleBase" id="RU365093"/>
    </source>
</evidence>
<comment type="similarity">
    <text evidence="2 9">Belongs to the membrane fusion protein (MFP) (TC 8.A.1) family.</text>
</comment>
<protein>
    <recommendedName>
        <fullName evidence="9">Membrane fusion protein (MFP) family protein</fullName>
    </recommendedName>
</protein>
<evidence type="ECO:0000256" key="4">
    <source>
        <dbReference type="ARBA" id="ARBA00022475"/>
    </source>
</evidence>
<evidence type="ECO:0000259" key="12">
    <source>
        <dbReference type="Pfam" id="PF25994"/>
    </source>
</evidence>
<evidence type="ECO:0000259" key="13">
    <source>
        <dbReference type="Pfam" id="PF26002"/>
    </source>
</evidence>
<keyword evidence="10" id="KW-0175">Coiled coil</keyword>
<keyword evidence="3 9" id="KW-0813">Transport</keyword>
<dbReference type="STRING" id="364200.SAMN04488515_2908"/>
<evidence type="ECO:0000256" key="2">
    <source>
        <dbReference type="ARBA" id="ARBA00009477"/>
    </source>
</evidence>
<evidence type="ECO:0000256" key="6">
    <source>
        <dbReference type="ARBA" id="ARBA00022692"/>
    </source>
</evidence>
<keyword evidence="15" id="KW-1185">Reference proteome</keyword>
<keyword evidence="5 9" id="KW-0997">Cell inner membrane</keyword>
<keyword evidence="6 9" id="KW-0812">Transmembrane</keyword>
<comment type="subcellular location">
    <subcellularLocation>
        <location evidence="1 9">Cell inner membrane</location>
        <topology evidence="1 9">Single-pass membrane protein</topology>
    </subcellularLocation>
</comment>
<evidence type="ECO:0000256" key="7">
    <source>
        <dbReference type="ARBA" id="ARBA00022989"/>
    </source>
</evidence>
<name>A0A1I0RLR1_9RHOB</name>
<dbReference type="InterPro" id="IPR058982">
    <property type="entry name" value="Beta-barrel_AprE"/>
</dbReference>
<feature type="transmembrane region" description="Helical" evidence="9">
    <location>
        <begin position="31"/>
        <end position="56"/>
    </location>
</feature>
<dbReference type="Gene3D" id="2.40.30.170">
    <property type="match status" value="1"/>
</dbReference>
<dbReference type="GO" id="GO:0005886">
    <property type="term" value="C:plasma membrane"/>
    <property type="evidence" value="ECO:0007669"/>
    <property type="project" value="UniProtKB-SubCell"/>
</dbReference>
<feature type="domain" description="AprE-like long alpha-helical hairpin" evidence="12">
    <location>
        <begin position="113"/>
        <end position="302"/>
    </location>
</feature>
<dbReference type="PANTHER" id="PTHR30386">
    <property type="entry name" value="MEMBRANE FUSION SUBUNIT OF EMRAB-TOLC MULTIDRUG EFFLUX PUMP"/>
    <property type="match status" value="1"/>
</dbReference>
<gene>
    <name evidence="14" type="ORF">SAMN04488515_2908</name>
</gene>
<accession>A0A1I0RLR1</accession>
<keyword evidence="7 9" id="KW-1133">Transmembrane helix</keyword>
<evidence type="ECO:0000256" key="8">
    <source>
        <dbReference type="ARBA" id="ARBA00023136"/>
    </source>
</evidence>
<reference evidence="14 15" key="1">
    <citation type="submission" date="2016-10" db="EMBL/GenBank/DDBJ databases">
        <authorList>
            <person name="de Groot N.N."/>
        </authorList>
    </citation>
    <scope>NUCLEOTIDE SEQUENCE [LARGE SCALE GENOMIC DNA]</scope>
    <source>
        <strain evidence="14 15">DSM 17925</strain>
    </source>
</reference>
<dbReference type="Pfam" id="PF26002">
    <property type="entry name" value="Beta-barrel_AprE"/>
    <property type="match status" value="1"/>
</dbReference>
<dbReference type="GO" id="GO:0015031">
    <property type="term" value="P:protein transport"/>
    <property type="evidence" value="ECO:0007669"/>
    <property type="project" value="InterPro"/>
</dbReference>
<dbReference type="InterPro" id="IPR050739">
    <property type="entry name" value="MFP"/>
</dbReference>
<keyword evidence="8 9" id="KW-0472">Membrane</keyword>
<feature type="domain" description="AprE-like beta-barrel" evidence="13">
    <location>
        <begin position="346"/>
        <end position="434"/>
    </location>
</feature>
<sequence>MTRAVAPQAKATDVGFSDTMPKKTNMPEPKLGISGLVFTMLILIVALVGGIGTWAVTVPMRSAVVASGKFEVLGDRLIVQHMDGGIVNEINVKDGDIVAAGDVIAKLDSTRSTASLGILKGQLASALAEGARLEAEFTWADTMTLPNALEQMIEEEPLLAKTVALQNEVLAANLDNVSGQIQILENRIGQLRGQDEGTTRRLETLEQQLALATSELEGQEKLFDEGLITKQRYLEMLRDQTAILGEIQIIESERQTTLQQISEQEERILQVRRDWMTQISEQRQANEAEVFDLEQRVFAIADQLKRHTILAPVDGRIVESTINTLGQVIEAGQRLVEIVPTDSEFVVAVSILPQDINEVREGGEARIRLTAYNFRTTPTILGDVIYVAPDVTVNNETGEQFYRAHIRVHEDELAALTQVEVQPGMPAQAMLTTGEQTLADYLLAPVIGGFETALVEAE</sequence>
<evidence type="ECO:0000256" key="3">
    <source>
        <dbReference type="ARBA" id="ARBA00022448"/>
    </source>
</evidence>
<dbReference type="Proteomes" id="UP000199167">
    <property type="component" value="Unassembled WGS sequence"/>
</dbReference>
<evidence type="ECO:0000256" key="11">
    <source>
        <dbReference type="SAM" id="MobiDB-lite"/>
    </source>
</evidence>
<evidence type="ECO:0000313" key="14">
    <source>
        <dbReference type="EMBL" id="SEW42007.1"/>
    </source>
</evidence>
<dbReference type="Pfam" id="PF25994">
    <property type="entry name" value="HH_AprE"/>
    <property type="match status" value="1"/>
</dbReference>
<proteinExistence type="inferred from homology"/>
<dbReference type="EMBL" id="FOIZ01000002">
    <property type="protein sequence ID" value="SEW42007.1"/>
    <property type="molecule type" value="Genomic_DNA"/>
</dbReference>
<dbReference type="NCBIfam" id="TIGR01843">
    <property type="entry name" value="type_I_hlyD"/>
    <property type="match status" value="1"/>
</dbReference>
<dbReference type="Gene3D" id="2.40.50.100">
    <property type="match status" value="1"/>
</dbReference>
<dbReference type="InterPro" id="IPR010129">
    <property type="entry name" value="T1SS_HlyD"/>
</dbReference>
<organism evidence="14 15">
    <name type="scientific">Cognatiyoonia koreensis</name>
    <dbReference type="NCBI Taxonomy" id="364200"/>
    <lineage>
        <taxon>Bacteria</taxon>
        <taxon>Pseudomonadati</taxon>
        <taxon>Pseudomonadota</taxon>
        <taxon>Alphaproteobacteria</taxon>
        <taxon>Rhodobacterales</taxon>
        <taxon>Paracoccaceae</taxon>
        <taxon>Cognatiyoonia</taxon>
    </lineage>
</organism>
<evidence type="ECO:0000256" key="1">
    <source>
        <dbReference type="ARBA" id="ARBA00004377"/>
    </source>
</evidence>
<feature type="coiled-coil region" evidence="10">
    <location>
        <begin position="167"/>
        <end position="222"/>
    </location>
</feature>
<dbReference type="RefSeq" id="WP_089996232.1">
    <property type="nucleotide sequence ID" value="NZ_FOIZ01000002.1"/>
</dbReference>